<keyword evidence="3" id="KW-1185">Reference proteome</keyword>
<comment type="caution">
    <text evidence="2">The sequence shown here is derived from an EMBL/GenBank/DDBJ whole genome shotgun (WGS) entry which is preliminary data.</text>
</comment>
<feature type="domain" description="Xaa-Pro dipeptidyl-peptidase-like" evidence="1">
    <location>
        <begin position="42"/>
        <end position="181"/>
    </location>
</feature>
<dbReference type="SUPFAM" id="SSF53474">
    <property type="entry name" value="alpha/beta-Hydrolases"/>
    <property type="match status" value="2"/>
</dbReference>
<dbReference type="InterPro" id="IPR050261">
    <property type="entry name" value="FrsA_esterase"/>
</dbReference>
<dbReference type="Gene3D" id="3.40.50.1820">
    <property type="entry name" value="alpha/beta hydrolase"/>
    <property type="match status" value="2"/>
</dbReference>
<evidence type="ECO:0000313" key="3">
    <source>
        <dbReference type="Proteomes" id="UP000480684"/>
    </source>
</evidence>
<dbReference type="PANTHER" id="PTHR22946">
    <property type="entry name" value="DIENELACTONE HYDROLASE DOMAIN-CONTAINING PROTEIN-RELATED"/>
    <property type="match status" value="1"/>
</dbReference>
<organism evidence="2 3">
    <name type="scientific">Magnetospirillum aberrantis SpK</name>
    <dbReference type="NCBI Taxonomy" id="908842"/>
    <lineage>
        <taxon>Bacteria</taxon>
        <taxon>Pseudomonadati</taxon>
        <taxon>Pseudomonadota</taxon>
        <taxon>Alphaproteobacteria</taxon>
        <taxon>Rhodospirillales</taxon>
        <taxon>Rhodospirillaceae</taxon>
        <taxon>Magnetospirillum</taxon>
    </lineage>
</organism>
<dbReference type="GO" id="GO:0016787">
    <property type="term" value="F:hydrolase activity"/>
    <property type="evidence" value="ECO:0007669"/>
    <property type="project" value="InterPro"/>
</dbReference>
<evidence type="ECO:0000313" key="2">
    <source>
        <dbReference type="EMBL" id="NFV80693.1"/>
    </source>
</evidence>
<dbReference type="RefSeq" id="WP_163679413.1">
    <property type="nucleotide sequence ID" value="NZ_JAAIYP010000038.1"/>
</dbReference>
<dbReference type="EMBL" id="JAAIYP010000038">
    <property type="protein sequence ID" value="NFV80693.1"/>
    <property type="molecule type" value="Genomic_DNA"/>
</dbReference>
<dbReference type="Proteomes" id="UP000480684">
    <property type="component" value="Unassembled WGS sequence"/>
</dbReference>
<accession>A0A7C9UZP4</accession>
<gene>
    <name evidence="2" type="ORF">G4223_11300</name>
</gene>
<dbReference type="Pfam" id="PF02129">
    <property type="entry name" value="Peptidase_S15"/>
    <property type="match status" value="1"/>
</dbReference>
<dbReference type="InterPro" id="IPR000383">
    <property type="entry name" value="Xaa-Pro-like_dom"/>
</dbReference>
<evidence type="ECO:0000259" key="1">
    <source>
        <dbReference type="Pfam" id="PF02129"/>
    </source>
</evidence>
<dbReference type="AlphaFoldDB" id="A0A7C9UZP4"/>
<protein>
    <submittedName>
        <fullName evidence="2">Prolyl oligopeptidase family serine peptidase</fullName>
    </submittedName>
</protein>
<proteinExistence type="predicted"/>
<dbReference type="InterPro" id="IPR029058">
    <property type="entry name" value="AB_hydrolase_fold"/>
</dbReference>
<reference evidence="2 3" key="1">
    <citation type="submission" date="2020-02" db="EMBL/GenBank/DDBJ databases">
        <authorList>
            <person name="Dziuba M."/>
            <person name="Kuznetsov B."/>
            <person name="Mardanov A."/>
            <person name="Ravin N."/>
            <person name="Grouzdev D."/>
        </authorList>
    </citation>
    <scope>NUCLEOTIDE SEQUENCE [LARGE SCALE GENOMIC DNA]</scope>
    <source>
        <strain evidence="2 3">SpK</strain>
    </source>
</reference>
<name>A0A7C9UZP4_9PROT</name>
<sequence>MRGILAVLLLLVSLPAEAGGLIEEDIRLPARFAGLFGTRTLSLSALVVRPDDGARHPLAILSHGAPRNEYDRHARSPRDQLDKARELARRGWVTVAVMRRGYGESEGEYAEDYGRCSTPAYEPAGRAAAEDLRETVRLMADKPYVDAGTVIAVGHSAGGFASVALAADPPPGLKAVISFAGGRGSPRPDEVCGPEILADTYARFGQTARVPMLWVYAENDHYIGPALARRLHAAFIGAGGRAELIMLPPFGEDGHKLFSTKGAPLWTAQVDAFLAREGLAQAVPTTAAPPRASALPPEQAITIPVRGEVTESFYLTLPATPPKAILILFPGGGGAIEVREPVPAPEKAGNFLARSRALLAERGFVVATLDAPSDSADGMPEHFRVSATHAEDVAKVAAWLRERHPLPVWLVGTSRGTLSAANAALRQGAGIDGLVLTASVTRTSKQGPHSLLNMDLDRITVPTLVLSHTADGCSRSPALDGPRLTDKIGATRKAYVELTGGAEPQSPPCEGRSHHGFIGQEDEAVGGIAGFVAGQF</sequence>